<sequence>MKFVLVLCALVAVAAASYAVNTAAQDSNSNYNKLPNPGYNRAYDEFDHPSRRHHRYGGRRHHSRSSSDSSDSDSDSDSSSDSSSGSHSRSSSESGSYEDRGYIVYAPPAQAPAYGGASNDAPAQTVYGAPAQDNGAGY</sequence>
<evidence type="ECO:0000313" key="1">
    <source>
        <dbReference type="EMBL" id="OZG06805.1"/>
    </source>
</evidence>
<keyword evidence="2" id="KW-1185">Reference proteome</keyword>
<reference evidence="1" key="1">
    <citation type="submission" date="2017-08" db="EMBL/GenBank/DDBJ databases">
        <authorList>
            <person name="de Groot N.N."/>
        </authorList>
    </citation>
    <scope>NUCLEOTIDE SEQUENCE [LARGE SCALE GENOMIC DNA]</scope>
    <source>
        <strain evidence="1">PX439</strain>
    </source>
</reference>
<feature type="non-terminal residue" evidence="1">
    <location>
        <position position="1"/>
    </location>
</feature>
<dbReference type="CTD" id="9825689"/>
<dbReference type="KEGG" id="crq:GCK72_024099"/>
<dbReference type="Proteomes" id="UP000216624">
    <property type="component" value="Unassembled WGS sequence"/>
</dbReference>
<evidence type="ECO:0000313" key="2">
    <source>
        <dbReference type="Proteomes" id="UP000216624"/>
    </source>
</evidence>
<dbReference type="OMA" id="YESHSHE"/>
<dbReference type="STRING" id="31234.E3LCD4"/>
<name>A0A261BAS8_CAERE</name>
<dbReference type="EMBL" id="NMWX01000001">
    <property type="protein sequence ID" value="OZG06805.1"/>
    <property type="molecule type" value="Genomic_DNA"/>
</dbReference>
<proteinExistence type="predicted"/>
<dbReference type="HOGENOM" id="CLU_1857125_0_0_1"/>
<gene>
    <name evidence="1" type="ORF">FL82_00834</name>
</gene>
<comment type="caution">
    <text evidence="1">The sequence shown here is derived from an EMBL/GenBank/DDBJ whole genome shotgun (WGS) entry which is preliminary data.</text>
</comment>
<accession>A0A261BAS8</accession>
<dbReference type="eggNOG" id="ENOG502TIPB">
    <property type="taxonomic scope" value="Eukaryota"/>
</dbReference>
<protein>
    <submittedName>
        <fullName evidence="1">Uncharacterized protein</fullName>
    </submittedName>
</protein>
<organism evidence="1 2">
    <name type="scientific">Caenorhabditis remanei</name>
    <name type="common">Caenorhabditis vulgaris</name>
    <dbReference type="NCBI Taxonomy" id="31234"/>
    <lineage>
        <taxon>Eukaryota</taxon>
        <taxon>Metazoa</taxon>
        <taxon>Ecdysozoa</taxon>
        <taxon>Nematoda</taxon>
        <taxon>Chromadorea</taxon>
        <taxon>Rhabditida</taxon>
        <taxon>Rhabditina</taxon>
        <taxon>Rhabditomorpha</taxon>
        <taxon>Rhabditoidea</taxon>
        <taxon>Rhabditidae</taxon>
        <taxon>Peloderinae</taxon>
        <taxon>Caenorhabditis</taxon>
    </lineage>
</organism>